<evidence type="ECO:0000313" key="8">
    <source>
        <dbReference type="EMBL" id="TQB69633.1"/>
    </source>
</evidence>
<dbReference type="PRINTS" id="PR00370">
    <property type="entry name" value="FMOXYGENASE"/>
</dbReference>
<dbReference type="GO" id="GO:0050660">
    <property type="term" value="F:flavin adenine dinucleotide binding"/>
    <property type="evidence" value="ECO:0007669"/>
    <property type="project" value="InterPro"/>
</dbReference>
<accession>A0A507QP48</accession>
<evidence type="ECO:0000256" key="5">
    <source>
        <dbReference type="ARBA" id="ARBA00022857"/>
    </source>
</evidence>
<gene>
    <name evidence="8" type="ORF">MPDQ_001584</name>
</gene>
<dbReference type="InterPro" id="IPR050346">
    <property type="entry name" value="FMO-like"/>
</dbReference>
<keyword evidence="4" id="KW-0274">FAD</keyword>
<dbReference type="FunFam" id="3.50.50.60:FF:000138">
    <property type="entry name" value="Flavin-containing monooxygenase"/>
    <property type="match status" value="1"/>
</dbReference>
<dbReference type="AlphaFoldDB" id="A0A507QP48"/>
<dbReference type="GO" id="GO:0004499">
    <property type="term" value="F:N,N-dimethylaniline monooxygenase activity"/>
    <property type="evidence" value="ECO:0007669"/>
    <property type="project" value="InterPro"/>
</dbReference>
<dbReference type="EMBL" id="VIFY01000143">
    <property type="protein sequence ID" value="TQB69633.1"/>
    <property type="molecule type" value="Genomic_DNA"/>
</dbReference>
<evidence type="ECO:0000256" key="7">
    <source>
        <dbReference type="ARBA" id="ARBA00023033"/>
    </source>
</evidence>
<evidence type="ECO:0000256" key="3">
    <source>
        <dbReference type="ARBA" id="ARBA00022630"/>
    </source>
</evidence>
<comment type="similarity">
    <text evidence="2">Belongs to the FMO family.</text>
</comment>
<evidence type="ECO:0000256" key="2">
    <source>
        <dbReference type="ARBA" id="ARBA00009183"/>
    </source>
</evidence>
<proteinExistence type="inferred from homology"/>
<dbReference type="Proteomes" id="UP000319663">
    <property type="component" value="Unassembled WGS sequence"/>
</dbReference>
<keyword evidence="5" id="KW-0521">NADP</keyword>
<dbReference type="SUPFAM" id="SSF51905">
    <property type="entry name" value="FAD/NAD(P)-binding domain"/>
    <property type="match status" value="1"/>
</dbReference>
<comment type="cofactor">
    <cofactor evidence="1">
        <name>FAD</name>
        <dbReference type="ChEBI" id="CHEBI:57692"/>
    </cofactor>
</comment>
<evidence type="ECO:0000256" key="6">
    <source>
        <dbReference type="ARBA" id="ARBA00023002"/>
    </source>
</evidence>
<keyword evidence="9" id="KW-1185">Reference proteome</keyword>
<evidence type="ECO:0000256" key="1">
    <source>
        <dbReference type="ARBA" id="ARBA00001974"/>
    </source>
</evidence>
<dbReference type="STRING" id="5098.A0A507QP48"/>
<dbReference type="Pfam" id="PF00743">
    <property type="entry name" value="FMO-like"/>
    <property type="match status" value="2"/>
</dbReference>
<dbReference type="InterPro" id="IPR036188">
    <property type="entry name" value="FAD/NAD-bd_sf"/>
</dbReference>
<dbReference type="InterPro" id="IPR020946">
    <property type="entry name" value="Flavin_mOase-like"/>
</dbReference>
<protein>
    <recommendedName>
        <fullName evidence="10">Monooxygenase</fullName>
    </recommendedName>
</protein>
<evidence type="ECO:0000256" key="4">
    <source>
        <dbReference type="ARBA" id="ARBA00022827"/>
    </source>
</evidence>
<evidence type="ECO:0000313" key="9">
    <source>
        <dbReference type="Proteomes" id="UP000319663"/>
    </source>
</evidence>
<dbReference type="PANTHER" id="PTHR23023">
    <property type="entry name" value="DIMETHYLANILINE MONOOXYGENASE"/>
    <property type="match status" value="1"/>
</dbReference>
<dbReference type="InterPro" id="IPR000960">
    <property type="entry name" value="Flavin_mOase"/>
</dbReference>
<keyword evidence="6" id="KW-0560">Oxidoreductase</keyword>
<reference evidence="8 9" key="1">
    <citation type="submission" date="2019-06" db="EMBL/GenBank/DDBJ databases">
        <title>Wine fermentation using esterase from Monascus purpureus.</title>
        <authorList>
            <person name="Geng C."/>
            <person name="Zhang Y."/>
        </authorList>
    </citation>
    <scope>NUCLEOTIDE SEQUENCE [LARGE SCALE GENOMIC DNA]</scope>
    <source>
        <strain evidence="8">HQ1</strain>
    </source>
</reference>
<name>A0A507QP48_MONPU</name>
<dbReference type="Gene3D" id="3.50.50.60">
    <property type="entry name" value="FAD/NAD(P)-binding domain"/>
    <property type="match status" value="2"/>
</dbReference>
<organism evidence="8 9">
    <name type="scientific">Monascus purpureus</name>
    <name type="common">Red mold</name>
    <name type="synonym">Monascus anka</name>
    <dbReference type="NCBI Taxonomy" id="5098"/>
    <lineage>
        <taxon>Eukaryota</taxon>
        <taxon>Fungi</taxon>
        <taxon>Dikarya</taxon>
        <taxon>Ascomycota</taxon>
        <taxon>Pezizomycotina</taxon>
        <taxon>Eurotiomycetes</taxon>
        <taxon>Eurotiomycetidae</taxon>
        <taxon>Eurotiales</taxon>
        <taxon>Aspergillaceae</taxon>
        <taxon>Monascus</taxon>
    </lineage>
</organism>
<sequence length="444" mass="50237">MTGSPLIKTVAIIGAGAAGAAAAAAFDAEEYFEIIRVFERREIAGGTWSIPGNLPAITKPSTQERYEKTPIHEKLTTNVPAIAMALAGIPFPYGPFVPHHVPKRYIENYFSVHRTDRYLVLGTTVEDVSPVTGSGDKWVLTLRQHDPVDHVDCWWTEEFDAVVFANGHYSVPYVPPVKGLDEYIKTYPGRIIHSKSYRSGEQFRDKRVLVIGNSTSGHDVTVGVVETARPPVYQSRRSPSRWDGDEPPPGIEWKPIVKEYLPTTGEIIFDDGSVLRDIDIVVYCTGYKTSFPFCNTKANGAPIFDYAQDRLVGDYLHVFLTFDYQAIALARVFAGRNARPLPSREVQKRWEAARWELVSSQHRKFHDIQWDNGETLDYFRELYDLAGLPRIEGQGRVPPVLDKETRWAIEHVRKYADPEHAADHDQCSCEIVERGYCRDSLHFI</sequence>
<keyword evidence="7" id="KW-0503">Monooxygenase</keyword>
<evidence type="ECO:0008006" key="10">
    <source>
        <dbReference type="Google" id="ProtNLM"/>
    </source>
</evidence>
<comment type="caution">
    <text evidence="8">The sequence shown here is derived from an EMBL/GenBank/DDBJ whole genome shotgun (WGS) entry which is preliminary data.</text>
</comment>
<dbReference type="GO" id="GO:0050661">
    <property type="term" value="F:NADP binding"/>
    <property type="evidence" value="ECO:0007669"/>
    <property type="project" value="InterPro"/>
</dbReference>
<keyword evidence="3" id="KW-0285">Flavoprotein</keyword>